<proteinExistence type="predicted"/>
<comment type="caution">
    <text evidence="2">The sequence shown here is derived from an EMBL/GenBank/DDBJ whole genome shotgun (WGS) entry which is preliminary data.</text>
</comment>
<reference evidence="2 3" key="1">
    <citation type="submission" date="2015-11" db="EMBL/GenBank/DDBJ databases">
        <title>Genomic analysis of 38 Legionella species identifies large and diverse effector repertoires.</title>
        <authorList>
            <person name="Burstein D."/>
            <person name="Amaro F."/>
            <person name="Zusman T."/>
            <person name="Lifshitz Z."/>
            <person name="Cohen O."/>
            <person name="Gilbert J.A."/>
            <person name="Pupko T."/>
            <person name="Shuman H.A."/>
            <person name="Segal G."/>
        </authorList>
    </citation>
    <scope>NUCLEOTIDE SEQUENCE [LARGE SCALE GENOMIC DNA]</scope>
    <source>
        <strain evidence="2 3">WA-270A-C2</strain>
    </source>
</reference>
<dbReference type="PATRIC" id="fig|458.5.peg.985"/>
<gene>
    <name evidence="2" type="ORF">Lrub_0950</name>
</gene>
<dbReference type="STRING" id="458.Lrub_0950"/>
<feature type="region of interest" description="Disordered" evidence="1">
    <location>
        <begin position="1383"/>
        <end position="1402"/>
    </location>
</feature>
<name>A0A0W0XUY7_9GAMM</name>
<dbReference type="Proteomes" id="UP000054608">
    <property type="component" value="Unassembled WGS sequence"/>
</dbReference>
<evidence type="ECO:0000313" key="2">
    <source>
        <dbReference type="EMBL" id="KTD48599.1"/>
    </source>
</evidence>
<sequence>MAKNQQLAALLTDLNDNPHLANNPGYKAALDAILRTDHTDANALRAALFAHKNVWIAISNGALVNGDFPANDVGNVNFDATDNTAGQRFIDLYQLAAQKRAQLALMEANEAALNAIITANNQQAVRQQLATAPLNALVGDTTQWHGGFQPNNPNHITDNAADAIKAAAKRALLIQKIKAAPGTVQTLAQLENLLAARNHDGNFRTAAQHLGIADANVRNALTGNLLANGPFEKVALRKAFELRVQHHFRADFNPIANAFNALDQQTATFNPFPQGVFNGVYHDKFNQQDEDANWAKGVLGARYLKEALAVHDDANDLIRIAAAAANPPVGTLQGAITPLFDANGRYVTHAVTEANAKELRQIAALQALKLNIAACGDVKALKALADVRDIGSLRSVLDRYPALGFSGPGNLNAREALVEPALLRSILGAAHVRAHLPSASTEHLKRLVARANFATQYKQYLMSATEPPLMGQALDDYFNNPDNVTKSREEALISLLRANVKKLSNRELNAIGIAQRQVNELQDALKINQLMGVGNAEADDLIHGNASPAFINGLRGLAKAESLARAAKEADMGNQVHFNAVISYINTLSHDGNPGNIQTWLQSLSPSDQNNFRKQLIEIVLDKYPLASPGHAPIAHLNDLIQARDTNDVKIKLANMGITANLDWMDDSLAADLQKKAAARAATGHINAHSAFPAEAHPHLQAFISQLSLDKQKAILAKPEVLGALMKAQSIDEIRRVVGTTNSSAGDLIAENQRLSKLSKLFNPELAKILASIKPPLAVDDAQINALNRTLLTQNNIFDANNNVYRNLVGTLRMTFNPQDKAAFNEAFGLNAQGLNIADDAIRQAMATQHTRNGHLVARHGVISHMLNATAADIKEKAAIEIALRLSKAQPFDQNEIQNFRDFFENAASLNNVITGIPGNNTINNNLGNTGWQQQITPEMFDAYKQVKKQQAWLDRGNYSAPGGTKETEQTEIQALKTKLKSITDIDDDYLQEIKHLGSLTEMQWLSPEFEVAARQAYNELHPKFKTFARDCDIILEEFRRQQKIYEDKLNSLPDTSTLNQPAERQQKRDIEKFRAQLKEELALIKAGINLYEKASLALNGDPSATNELARKGLIQHLEDCKHGTNVIFATSDMRYNDFPVDEKEQHFAQGYQPGPGQQAAPDRTAVSTEAPRTYTVKKLEPGMCREYVLSGTRQEAYGRGQTRTVADTGTFIEEVHAGHLEPKTVKKKTEVNPKATITVSKFPKDPENQIKCAMGMASQILAHVDHAPTKDRPLVITGSNPEELRHLWTALMVLGKNNPKMKFSQDAIKVASTAFDPDSELGKVFGLKSDALYNTYMAHPAIKQMVGLIKTFTESKEAEKSTTKDVTKKIASMLQQFKTEGKEALDNLERDLNANRGPTLG</sequence>
<keyword evidence="3" id="KW-1185">Reference proteome</keyword>
<feature type="compositionally biased region" description="Basic and acidic residues" evidence="1">
    <location>
        <begin position="1383"/>
        <end position="1394"/>
    </location>
</feature>
<dbReference type="OrthoDB" id="5653987at2"/>
<dbReference type="EMBL" id="LNYT01000007">
    <property type="protein sequence ID" value="KTD48599.1"/>
    <property type="molecule type" value="Genomic_DNA"/>
</dbReference>
<dbReference type="RefSeq" id="WP_058531051.1">
    <property type="nucleotide sequence ID" value="NZ_CAAAIN010000001.1"/>
</dbReference>
<accession>A0A0W0XUY7</accession>
<organism evidence="2 3">
    <name type="scientific">Legionella rubrilucens</name>
    <dbReference type="NCBI Taxonomy" id="458"/>
    <lineage>
        <taxon>Bacteria</taxon>
        <taxon>Pseudomonadati</taxon>
        <taxon>Pseudomonadota</taxon>
        <taxon>Gammaproteobacteria</taxon>
        <taxon>Legionellales</taxon>
        <taxon>Legionellaceae</taxon>
        <taxon>Legionella</taxon>
    </lineage>
</organism>
<evidence type="ECO:0000256" key="1">
    <source>
        <dbReference type="SAM" id="MobiDB-lite"/>
    </source>
</evidence>
<protein>
    <submittedName>
        <fullName evidence="2">Interaptin</fullName>
    </submittedName>
</protein>
<evidence type="ECO:0000313" key="3">
    <source>
        <dbReference type="Proteomes" id="UP000054608"/>
    </source>
</evidence>